<feature type="compositionally biased region" description="Low complexity" evidence="1">
    <location>
        <begin position="49"/>
        <end position="63"/>
    </location>
</feature>
<evidence type="ECO:0000313" key="3">
    <source>
        <dbReference type="Proteomes" id="UP000389128"/>
    </source>
</evidence>
<keyword evidence="3" id="KW-1185">Reference proteome</keyword>
<dbReference type="AlphaFoldDB" id="A0A6C2D5C5"/>
<gene>
    <name evidence="2" type="ORF">ETQ85_05135</name>
</gene>
<protein>
    <submittedName>
        <fullName evidence="2">Plasmid stabilization protein</fullName>
    </submittedName>
</protein>
<reference evidence="2 3" key="1">
    <citation type="submission" date="2019-01" db="EMBL/GenBank/DDBJ databases">
        <title>Zoogloea oleivorans genome sequencing and assembly.</title>
        <authorList>
            <person name="Tancsics A."/>
            <person name="Farkas M."/>
            <person name="Kriszt B."/>
            <person name="Maroti G."/>
            <person name="Horvath B."/>
        </authorList>
    </citation>
    <scope>NUCLEOTIDE SEQUENCE [LARGE SCALE GENOMIC DNA]</scope>
    <source>
        <strain evidence="2 3">Buc</strain>
    </source>
</reference>
<evidence type="ECO:0000256" key="1">
    <source>
        <dbReference type="SAM" id="MobiDB-lite"/>
    </source>
</evidence>
<sequence>MPQKAWSAKRERQYAHIKESLLESGKPESLAEEIAARVVNKERAQHGESVSASASSINDMSSARRGGLRSHQGPGGRTVLQLRNEARQRGIKGRSAMNKAQLEAALAG</sequence>
<proteinExistence type="predicted"/>
<name>A0A6C2D5C5_9RHOO</name>
<comment type="caution">
    <text evidence="2">The sequence shown here is derived from an EMBL/GenBank/DDBJ whole genome shotgun (WGS) entry which is preliminary data.</text>
</comment>
<dbReference type="EMBL" id="SDKK01000004">
    <property type="protein sequence ID" value="TYC60785.1"/>
    <property type="molecule type" value="Genomic_DNA"/>
</dbReference>
<accession>A0A6C2D5C5</accession>
<feature type="region of interest" description="Disordered" evidence="1">
    <location>
        <begin position="42"/>
        <end position="108"/>
    </location>
</feature>
<dbReference type="Proteomes" id="UP000389128">
    <property type="component" value="Unassembled WGS sequence"/>
</dbReference>
<organism evidence="2 3">
    <name type="scientific">Zoogloea oleivorans</name>
    <dbReference type="NCBI Taxonomy" id="1552750"/>
    <lineage>
        <taxon>Bacteria</taxon>
        <taxon>Pseudomonadati</taxon>
        <taxon>Pseudomonadota</taxon>
        <taxon>Betaproteobacteria</taxon>
        <taxon>Rhodocyclales</taxon>
        <taxon>Zoogloeaceae</taxon>
        <taxon>Zoogloea</taxon>
    </lineage>
</organism>
<dbReference type="OrthoDB" id="8759311at2"/>
<evidence type="ECO:0000313" key="2">
    <source>
        <dbReference type="EMBL" id="TYC60785.1"/>
    </source>
</evidence>
<dbReference type="RefSeq" id="WP_148577988.1">
    <property type="nucleotide sequence ID" value="NZ_SDKK01000004.1"/>
</dbReference>